<dbReference type="CDD" id="cd00209">
    <property type="entry name" value="DHFR"/>
    <property type="match status" value="1"/>
</dbReference>
<dbReference type="InterPro" id="IPR017925">
    <property type="entry name" value="DHFR_CS"/>
</dbReference>
<dbReference type="GO" id="GO:0006730">
    <property type="term" value="P:one-carbon metabolic process"/>
    <property type="evidence" value="ECO:0007669"/>
    <property type="project" value="UniProtKB-KW"/>
</dbReference>
<gene>
    <name evidence="9" type="ORF">OE88DRAFT_1722112</name>
</gene>
<dbReference type="EC" id="1.5.1.3" evidence="2"/>
<dbReference type="PANTHER" id="PTHR48069">
    <property type="entry name" value="DIHYDROFOLATE REDUCTASE"/>
    <property type="match status" value="1"/>
</dbReference>
<evidence type="ECO:0000313" key="10">
    <source>
        <dbReference type="Proteomes" id="UP000305948"/>
    </source>
</evidence>
<dbReference type="EMBL" id="ML213503">
    <property type="protein sequence ID" value="TFK57103.1"/>
    <property type="molecule type" value="Genomic_DNA"/>
</dbReference>
<dbReference type="InterPro" id="IPR001796">
    <property type="entry name" value="DHFR_dom"/>
</dbReference>
<sequence>MSGLTLIVAATRNNGIGRNGGLPWRLPQEMKYFARVTTEAPEGHINATIMGRNTWESIPPKFRPLRNRINVVVSHNKEYQLAATDAAPSLLCTDLASAIEGITKLDVNGKSLYRRFIIGGASLYRETLALTRPSDSSKPFVDCVLLTRILSPAFEDCDTFMPDFMARDGAGVWTRASHEALRGWVGFDVPAGVQSEQGVEYEFQMWTRQGA</sequence>
<keyword evidence="5" id="KW-0521">NADP</keyword>
<dbReference type="InterPro" id="IPR012259">
    <property type="entry name" value="DHFR"/>
</dbReference>
<dbReference type="PRINTS" id="PR00070">
    <property type="entry name" value="DHFR"/>
</dbReference>
<dbReference type="OrthoDB" id="414698at2759"/>
<protein>
    <recommendedName>
        <fullName evidence="3">Dihydrofolate reductase</fullName>
        <ecNumber evidence="2">1.5.1.3</ecNumber>
    </recommendedName>
</protein>
<evidence type="ECO:0000256" key="1">
    <source>
        <dbReference type="ARBA" id="ARBA00004903"/>
    </source>
</evidence>
<dbReference type="Proteomes" id="UP000305948">
    <property type="component" value="Unassembled WGS sequence"/>
</dbReference>
<comment type="pathway">
    <text evidence="1">Cofactor biosynthesis; tetrahydrofolate biosynthesis; 5,6,7,8-tetrahydrofolate from 7,8-dihydrofolate: step 1/1.</text>
</comment>
<proteinExistence type="inferred from homology"/>
<dbReference type="PROSITE" id="PS00075">
    <property type="entry name" value="DHFR_1"/>
    <property type="match status" value="1"/>
</dbReference>
<keyword evidence="10" id="KW-1185">Reference proteome</keyword>
<accession>A0A5C3NI98</accession>
<reference evidence="9 10" key="1">
    <citation type="journal article" date="2019" name="Nat. Ecol. Evol.">
        <title>Megaphylogeny resolves global patterns of mushroom evolution.</title>
        <authorList>
            <person name="Varga T."/>
            <person name="Krizsan K."/>
            <person name="Foldi C."/>
            <person name="Dima B."/>
            <person name="Sanchez-Garcia M."/>
            <person name="Sanchez-Ramirez S."/>
            <person name="Szollosi G.J."/>
            <person name="Szarkandi J.G."/>
            <person name="Papp V."/>
            <person name="Albert L."/>
            <person name="Andreopoulos W."/>
            <person name="Angelini C."/>
            <person name="Antonin V."/>
            <person name="Barry K.W."/>
            <person name="Bougher N.L."/>
            <person name="Buchanan P."/>
            <person name="Buyck B."/>
            <person name="Bense V."/>
            <person name="Catcheside P."/>
            <person name="Chovatia M."/>
            <person name="Cooper J."/>
            <person name="Damon W."/>
            <person name="Desjardin D."/>
            <person name="Finy P."/>
            <person name="Geml J."/>
            <person name="Haridas S."/>
            <person name="Hughes K."/>
            <person name="Justo A."/>
            <person name="Karasinski D."/>
            <person name="Kautmanova I."/>
            <person name="Kiss B."/>
            <person name="Kocsube S."/>
            <person name="Kotiranta H."/>
            <person name="LaButti K.M."/>
            <person name="Lechner B.E."/>
            <person name="Liimatainen K."/>
            <person name="Lipzen A."/>
            <person name="Lukacs Z."/>
            <person name="Mihaltcheva S."/>
            <person name="Morgado L.N."/>
            <person name="Niskanen T."/>
            <person name="Noordeloos M.E."/>
            <person name="Ohm R.A."/>
            <person name="Ortiz-Santana B."/>
            <person name="Ovrebo C."/>
            <person name="Racz N."/>
            <person name="Riley R."/>
            <person name="Savchenko A."/>
            <person name="Shiryaev A."/>
            <person name="Soop K."/>
            <person name="Spirin V."/>
            <person name="Szebenyi C."/>
            <person name="Tomsovsky M."/>
            <person name="Tulloss R.E."/>
            <person name="Uehling J."/>
            <person name="Grigoriev I.V."/>
            <person name="Vagvolgyi C."/>
            <person name="Papp T."/>
            <person name="Martin F.M."/>
            <person name="Miettinen O."/>
            <person name="Hibbett D.S."/>
            <person name="Nagy L.G."/>
        </authorList>
    </citation>
    <scope>NUCLEOTIDE SEQUENCE [LARGE SCALE GENOMIC DNA]</scope>
    <source>
        <strain evidence="9 10">OMC1185</strain>
    </source>
</reference>
<comment type="similarity">
    <text evidence="7">Belongs to the dihydrofolate reductase family.</text>
</comment>
<dbReference type="SUPFAM" id="SSF53597">
    <property type="entry name" value="Dihydrofolate reductase-like"/>
    <property type="match status" value="1"/>
</dbReference>
<dbReference type="Pfam" id="PF00186">
    <property type="entry name" value="DHFR_1"/>
    <property type="match status" value="1"/>
</dbReference>
<dbReference type="GO" id="GO:0046655">
    <property type="term" value="P:folic acid metabolic process"/>
    <property type="evidence" value="ECO:0007669"/>
    <property type="project" value="TreeGrafter"/>
</dbReference>
<dbReference type="GO" id="GO:0046654">
    <property type="term" value="P:tetrahydrofolate biosynthetic process"/>
    <property type="evidence" value="ECO:0007669"/>
    <property type="project" value="UniProtKB-UniPathway"/>
</dbReference>
<dbReference type="PROSITE" id="PS51330">
    <property type="entry name" value="DHFR_2"/>
    <property type="match status" value="1"/>
</dbReference>
<evidence type="ECO:0000256" key="3">
    <source>
        <dbReference type="ARBA" id="ARBA00018886"/>
    </source>
</evidence>
<name>A0A5C3NI98_9AGAM</name>
<evidence type="ECO:0000256" key="7">
    <source>
        <dbReference type="RuleBase" id="RU004474"/>
    </source>
</evidence>
<evidence type="ECO:0000256" key="6">
    <source>
        <dbReference type="ARBA" id="ARBA00023002"/>
    </source>
</evidence>
<evidence type="ECO:0000256" key="5">
    <source>
        <dbReference type="ARBA" id="ARBA00022857"/>
    </source>
</evidence>
<evidence type="ECO:0000313" key="9">
    <source>
        <dbReference type="EMBL" id="TFK57103.1"/>
    </source>
</evidence>
<evidence type="ECO:0000256" key="2">
    <source>
        <dbReference type="ARBA" id="ARBA00012856"/>
    </source>
</evidence>
<dbReference type="UniPathway" id="UPA00077">
    <property type="reaction ID" value="UER00158"/>
</dbReference>
<dbReference type="InterPro" id="IPR024072">
    <property type="entry name" value="DHFR-like_dom_sf"/>
</dbReference>
<dbReference type="STRING" id="5364.A0A5C3NI98"/>
<dbReference type="GO" id="GO:0005739">
    <property type="term" value="C:mitochondrion"/>
    <property type="evidence" value="ECO:0007669"/>
    <property type="project" value="TreeGrafter"/>
</dbReference>
<dbReference type="AlphaFoldDB" id="A0A5C3NI98"/>
<dbReference type="PANTHER" id="PTHR48069:SF3">
    <property type="entry name" value="DIHYDROFOLATE REDUCTASE"/>
    <property type="match status" value="1"/>
</dbReference>
<evidence type="ECO:0000259" key="8">
    <source>
        <dbReference type="PROSITE" id="PS51330"/>
    </source>
</evidence>
<dbReference type="GO" id="GO:0046452">
    <property type="term" value="P:dihydrofolate metabolic process"/>
    <property type="evidence" value="ECO:0007669"/>
    <property type="project" value="TreeGrafter"/>
</dbReference>
<dbReference type="GO" id="GO:0004146">
    <property type="term" value="F:dihydrofolate reductase activity"/>
    <property type="evidence" value="ECO:0007669"/>
    <property type="project" value="UniProtKB-EC"/>
</dbReference>
<evidence type="ECO:0000256" key="4">
    <source>
        <dbReference type="ARBA" id="ARBA00022563"/>
    </source>
</evidence>
<keyword evidence="4" id="KW-0554">One-carbon metabolism</keyword>
<feature type="domain" description="DHFR" evidence="8">
    <location>
        <begin position="3"/>
        <end position="208"/>
    </location>
</feature>
<dbReference type="Gene3D" id="3.40.430.10">
    <property type="entry name" value="Dihydrofolate Reductase, subunit A"/>
    <property type="match status" value="1"/>
</dbReference>
<keyword evidence="6" id="KW-0560">Oxidoreductase</keyword>
<dbReference type="GO" id="GO:0050661">
    <property type="term" value="F:NADP binding"/>
    <property type="evidence" value="ECO:0007669"/>
    <property type="project" value="InterPro"/>
</dbReference>
<organism evidence="9 10">
    <name type="scientific">Heliocybe sulcata</name>
    <dbReference type="NCBI Taxonomy" id="5364"/>
    <lineage>
        <taxon>Eukaryota</taxon>
        <taxon>Fungi</taxon>
        <taxon>Dikarya</taxon>
        <taxon>Basidiomycota</taxon>
        <taxon>Agaricomycotina</taxon>
        <taxon>Agaricomycetes</taxon>
        <taxon>Gloeophyllales</taxon>
        <taxon>Gloeophyllaceae</taxon>
        <taxon>Heliocybe</taxon>
    </lineage>
</organism>